<organism evidence="1 2">
    <name type="scientific">Paramuricea clavata</name>
    <name type="common">Red gorgonian</name>
    <name type="synonym">Violescent sea-whip</name>
    <dbReference type="NCBI Taxonomy" id="317549"/>
    <lineage>
        <taxon>Eukaryota</taxon>
        <taxon>Metazoa</taxon>
        <taxon>Cnidaria</taxon>
        <taxon>Anthozoa</taxon>
        <taxon>Octocorallia</taxon>
        <taxon>Malacalcyonacea</taxon>
        <taxon>Plexauridae</taxon>
        <taxon>Paramuricea</taxon>
    </lineage>
</organism>
<gene>
    <name evidence="1" type="ORF">PACLA_8A079825</name>
</gene>
<sequence>MEITLLNELTETRVIDKHFRAQIDKDKVFKEEDIETYPEDALTEGPKLYNYYFSIFAGTEKMTKKKPVFGALPLPDVPSRAHNH</sequence>
<name>A0A7D9K7C0_PARCT</name>
<dbReference type="EMBL" id="CACRXK020030112">
    <property type="protein sequence ID" value="CAB4042438.1"/>
    <property type="molecule type" value="Genomic_DNA"/>
</dbReference>
<proteinExistence type="predicted"/>
<evidence type="ECO:0000313" key="1">
    <source>
        <dbReference type="EMBL" id="CAB4042438.1"/>
    </source>
</evidence>
<keyword evidence="2" id="KW-1185">Reference proteome</keyword>
<dbReference type="Proteomes" id="UP001152795">
    <property type="component" value="Unassembled WGS sequence"/>
</dbReference>
<reference evidence="1" key="1">
    <citation type="submission" date="2020-04" db="EMBL/GenBank/DDBJ databases">
        <authorList>
            <person name="Alioto T."/>
            <person name="Alioto T."/>
            <person name="Gomez Garrido J."/>
        </authorList>
    </citation>
    <scope>NUCLEOTIDE SEQUENCE</scope>
    <source>
        <strain evidence="1">A484AB</strain>
    </source>
</reference>
<evidence type="ECO:0000313" key="2">
    <source>
        <dbReference type="Proteomes" id="UP001152795"/>
    </source>
</evidence>
<accession>A0A7D9K7C0</accession>
<protein>
    <submittedName>
        <fullName evidence="1">Uncharacterized protein</fullName>
    </submittedName>
</protein>
<dbReference type="AlphaFoldDB" id="A0A7D9K7C0"/>
<comment type="caution">
    <text evidence="1">The sequence shown here is derived from an EMBL/GenBank/DDBJ whole genome shotgun (WGS) entry which is preliminary data.</text>
</comment>